<dbReference type="Pfam" id="PF13690">
    <property type="entry name" value="CheX"/>
    <property type="match status" value="1"/>
</dbReference>
<evidence type="ECO:0000256" key="1">
    <source>
        <dbReference type="ARBA" id="ARBA00022500"/>
    </source>
</evidence>
<dbReference type="PANTHER" id="PTHR39452:SF1">
    <property type="entry name" value="CHEY-P PHOSPHATASE CHEX"/>
    <property type="match status" value="1"/>
</dbReference>
<keyword evidence="1" id="KW-0145">Chemotaxis</keyword>
<organism evidence="3">
    <name type="scientific">Thermosulfurimonas dismutans</name>
    <dbReference type="NCBI Taxonomy" id="999894"/>
    <lineage>
        <taxon>Bacteria</taxon>
        <taxon>Pseudomonadati</taxon>
        <taxon>Thermodesulfobacteriota</taxon>
        <taxon>Thermodesulfobacteria</taxon>
        <taxon>Thermodesulfobacteriales</taxon>
        <taxon>Thermodesulfobacteriaceae</taxon>
        <taxon>Thermosulfurimonas</taxon>
    </lineage>
</organism>
<sequence length="154" mass="16787">MNPLIEALKESVEEVIGVYTGTPPVLKHYSTRQNEFPLGEITAIAGLTGEKVSGAFVVSFSKEALFKILEALFGSAPAEITDEVEDAAGEMANMICGAFRRRFEKQGIPLSASTPSIVTGKDYKLHTLCKSDHLVLEFELNGHLLALQFCLDKK</sequence>
<gene>
    <name evidence="3" type="ORF">ENJ40_09350</name>
</gene>
<dbReference type="SUPFAM" id="SSF103039">
    <property type="entry name" value="CheC-like"/>
    <property type="match status" value="1"/>
</dbReference>
<dbReference type="Gene3D" id="3.40.1550.10">
    <property type="entry name" value="CheC-like"/>
    <property type="match status" value="1"/>
</dbReference>
<dbReference type="Proteomes" id="UP000886043">
    <property type="component" value="Unassembled WGS sequence"/>
</dbReference>
<dbReference type="PANTHER" id="PTHR39452">
    <property type="entry name" value="CHEY-P PHOSPHATASE CHEX"/>
    <property type="match status" value="1"/>
</dbReference>
<dbReference type="GO" id="GO:0006935">
    <property type="term" value="P:chemotaxis"/>
    <property type="evidence" value="ECO:0007669"/>
    <property type="project" value="UniProtKB-KW"/>
</dbReference>
<dbReference type="InterPro" id="IPR038756">
    <property type="entry name" value="CheX-like"/>
</dbReference>
<name>A0A7C3GSH9_9BACT</name>
<dbReference type="AlphaFoldDB" id="A0A7C3GSH9"/>
<dbReference type="EMBL" id="DRMH01000130">
    <property type="protein sequence ID" value="HFC98640.1"/>
    <property type="molecule type" value="Genomic_DNA"/>
</dbReference>
<comment type="caution">
    <text evidence="3">The sequence shown here is derived from an EMBL/GenBank/DDBJ whole genome shotgun (WGS) entry which is preliminary data.</text>
</comment>
<accession>A0A7C3GSH9</accession>
<dbReference type="InterPro" id="IPR028976">
    <property type="entry name" value="CheC-like_sf"/>
</dbReference>
<reference evidence="3" key="1">
    <citation type="journal article" date="2020" name="mSystems">
        <title>Genome- and Community-Level Interaction Insights into Carbon Utilization and Element Cycling Functions of Hydrothermarchaeota in Hydrothermal Sediment.</title>
        <authorList>
            <person name="Zhou Z."/>
            <person name="Liu Y."/>
            <person name="Xu W."/>
            <person name="Pan J."/>
            <person name="Luo Z.H."/>
            <person name="Li M."/>
        </authorList>
    </citation>
    <scope>NUCLEOTIDE SEQUENCE [LARGE SCALE GENOMIC DNA]</scope>
    <source>
        <strain evidence="3">HyVt-483</strain>
    </source>
</reference>
<evidence type="ECO:0000313" key="3">
    <source>
        <dbReference type="EMBL" id="HFC98640.1"/>
    </source>
</evidence>
<proteinExistence type="predicted"/>
<protein>
    <submittedName>
        <fullName evidence="3">Chemotaxis protein CheX</fullName>
    </submittedName>
</protein>
<evidence type="ECO:0000259" key="2">
    <source>
        <dbReference type="Pfam" id="PF13690"/>
    </source>
</evidence>
<feature type="domain" description="Chemotaxis phosphatase CheX-like" evidence="2">
    <location>
        <begin position="41"/>
        <end position="139"/>
    </location>
</feature>
<dbReference type="InterPro" id="IPR028051">
    <property type="entry name" value="CheX-like_dom"/>
</dbReference>
<dbReference type="CDD" id="cd17906">
    <property type="entry name" value="CheX"/>
    <property type="match status" value="1"/>
</dbReference>